<organism evidence="1 2">
    <name type="scientific">Salinibacter ruber</name>
    <dbReference type="NCBI Taxonomy" id="146919"/>
    <lineage>
        <taxon>Bacteria</taxon>
        <taxon>Pseudomonadati</taxon>
        <taxon>Rhodothermota</taxon>
        <taxon>Rhodothermia</taxon>
        <taxon>Rhodothermales</taxon>
        <taxon>Salinibacteraceae</taxon>
        <taxon>Salinibacter</taxon>
    </lineage>
</organism>
<dbReference type="RefSeq" id="WP_259258300.1">
    <property type="nucleotide sequence ID" value="NZ_JANTZM010000007.1"/>
</dbReference>
<accession>A0AAW5P7K8</accession>
<sequence>MKHVPSHQIVRDHPLTKLLWEPLRRSMLAIRAAAPSKPRTEAVNEAASLIFDDPEWRSVIERELIRPRKYAPEDAFDWLCYLGQQIWPHRFEGRFRVEVQVTRRGLEIRRVLPPRTPQGNKYYEQRLVNRSE</sequence>
<proteinExistence type="predicted"/>
<evidence type="ECO:0000313" key="1">
    <source>
        <dbReference type="EMBL" id="MCS4157777.1"/>
    </source>
</evidence>
<dbReference type="EMBL" id="JANTZM010000007">
    <property type="protein sequence ID" value="MCS4157777.1"/>
    <property type="molecule type" value="Genomic_DNA"/>
</dbReference>
<dbReference type="Proteomes" id="UP001155110">
    <property type="component" value="Unassembled WGS sequence"/>
</dbReference>
<dbReference type="AlphaFoldDB" id="A0AAW5P7K8"/>
<evidence type="ECO:0000313" key="2">
    <source>
        <dbReference type="Proteomes" id="UP001155110"/>
    </source>
</evidence>
<name>A0AAW5P7K8_9BACT</name>
<gene>
    <name evidence="1" type="ORF">GGP99_001741</name>
</gene>
<reference evidence="1" key="1">
    <citation type="submission" date="2022-08" db="EMBL/GenBank/DDBJ databases">
        <title>Genomic Encyclopedia of Type Strains, Phase V (KMG-V): Genome sequencing to study the core and pangenomes of soil and plant-associated prokaryotes.</title>
        <authorList>
            <person name="Whitman W."/>
        </authorList>
    </citation>
    <scope>NUCLEOTIDE SEQUENCE</scope>
    <source>
        <strain evidence="1">SP3002</strain>
    </source>
</reference>
<protein>
    <submittedName>
        <fullName evidence="1">Uncharacterized protein</fullName>
    </submittedName>
</protein>
<comment type="caution">
    <text evidence="1">The sequence shown here is derived from an EMBL/GenBank/DDBJ whole genome shotgun (WGS) entry which is preliminary data.</text>
</comment>